<organism evidence="1 2">
    <name type="scientific">Tanacetum coccineum</name>
    <dbReference type="NCBI Taxonomy" id="301880"/>
    <lineage>
        <taxon>Eukaryota</taxon>
        <taxon>Viridiplantae</taxon>
        <taxon>Streptophyta</taxon>
        <taxon>Embryophyta</taxon>
        <taxon>Tracheophyta</taxon>
        <taxon>Spermatophyta</taxon>
        <taxon>Magnoliopsida</taxon>
        <taxon>eudicotyledons</taxon>
        <taxon>Gunneridae</taxon>
        <taxon>Pentapetalae</taxon>
        <taxon>asterids</taxon>
        <taxon>campanulids</taxon>
        <taxon>Asterales</taxon>
        <taxon>Asteraceae</taxon>
        <taxon>Asteroideae</taxon>
        <taxon>Anthemideae</taxon>
        <taxon>Anthemidinae</taxon>
        <taxon>Tanacetum</taxon>
    </lineage>
</organism>
<reference evidence="1" key="2">
    <citation type="submission" date="2022-01" db="EMBL/GenBank/DDBJ databases">
        <authorList>
            <person name="Yamashiro T."/>
            <person name="Shiraishi A."/>
            <person name="Satake H."/>
            <person name="Nakayama K."/>
        </authorList>
    </citation>
    <scope>NUCLEOTIDE SEQUENCE</scope>
</reference>
<name>A0ABQ5INV1_9ASTR</name>
<dbReference type="Proteomes" id="UP001151760">
    <property type="component" value="Unassembled WGS sequence"/>
</dbReference>
<sequence>MTSRCSSRVRTFNLKRFSSEDIQICTDQLNIVDNFHGQEPQGRDHPATRLDPYHYSFVKSKPLDCGINNDTCQILTIMAPRDIKHHSTAMTQAAIRKLVDIVLPALWKHKWLHGK</sequence>
<proteinExistence type="predicted"/>
<comment type="caution">
    <text evidence="1">The sequence shown here is derived from an EMBL/GenBank/DDBJ whole genome shotgun (WGS) entry which is preliminary data.</text>
</comment>
<reference evidence="1" key="1">
    <citation type="journal article" date="2022" name="Int. J. Mol. Sci.">
        <title>Draft Genome of Tanacetum Coccineum: Genomic Comparison of Closely Related Tanacetum-Family Plants.</title>
        <authorList>
            <person name="Yamashiro T."/>
            <person name="Shiraishi A."/>
            <person name="Nakayama K."/>
            <person name="Satake H."/>
        </authorList>
    </citation>
    <scope>NUCLEOTIDE SEQUENCE</scope>
</reference>
<dbReference type="EMBL" id="BQNB010020991">
    <property type="protein sequence ID" value="GJU01726.1"/>
    <property type="molecule type" value="Genomic_DNA"/>
</dbReference>
<gene>
    <name evidence="1" type="ORF">Tco_1112064</name>
</gene>
<evidence type="ECO:0000313" key="2">
    <source>
        <dbReference type="Proteomes" id="UP001151760"/>
    </source>
</evidence>
<keyword evidence="2" id="KW-1185">Reference proteome</keyword>
<protein>
    <submittedName>
        <fullName evidence="1">Uncharacterized protein</fullName>
    </submittedName>
</protein>
<evidence type="ECO:0000313" key="1">
    <source>
        <dbReference type="EMBL" id="GJU01726.1"/>
    </source>
</evidence>
<accession>A0ABQ5INV1</accession>